<keyword evidence="2" id="KW-1015">Disulfide bond</keyword>
<dbReference type="PANTHER" id="PTHR24251">
    <property type="entry name" value="OVOCHYMASE-RELATED"/>
    <property type="match status" value="1"/>
</dbReference>
<name>A0A914P8B1_9BILA</name>
<accession>A0A914P8B1</accession>
<dbReference type="Gene3D" id="2.60.120.290">
    <property type="entry name" value="Spermadhesin, CUB domain"/>
    <property type="match status" value="1"/>
</dbReference>
<dbReference type="WBParaSite" id="PDA_v2.g13698.t1">
    <property type="protein sequence ID" value="PDA_v2.g13698.t1"/>
    <property type="gene ID" value="PDA_v2.g13698"/>
</dbReference>
<dbReference type="FunFam" id="2.60.120.290:FF:000005">
    <property type="entry name" value="Procollagen C-endopeptidase enhancer 1"/>
    <property type="match status" value="1"/>
</dbReference>
<keyword evidence="6" id="KW-1185">Reference proteome</keyword>
<proteinExistence type="predicted"/>
<evidence type="ECO:0000313" key="7">
    <source>
        <dbReference type="WBParaSite" id="PDA_v2.g13698.t1"/>
    </source>
</evidence>
<evidence type="ECO:0000256" key="2">
    <source>
        <dbReference type="ARBA" id="ARBA00023157"/>
    </source>
</evidence>
<protein>
    <submittedName>
        <fullName evidence="7">CUB domain-containing protein</fullName>
    </submittedName>
</protein>
<sequence>MFCLFKFIFVFTILFFSINAKPLNNIENDLNIPDSDDHKRCPSVNFDNNKKSGNLFSPQYPSKYPNNSNCTYALLGEAGKKVKITFEEFDLEQCCDFVYLYDGIVSEHSKIKRLSGKHKKGTSFETKLSNVMIVKFTSDANFRFKGFKANFDSV</sequence>
<evidence type="ECO:0000256" key="4">
    <source>
        <dbReference type="SAM" id="SignalP"/>
    </source>
</evidence>
<feature type="chain" id="PRO_5036930292" evidence="4">
    <location>
        <begin position="21"/>
        <end position="154"/>
    </location>
</feature>
<dbReference type="SUPFAM" id="SSF49854">
    <property type="entry name" value="Spermadhesin, CUB domain"/>
    <property type="match status" value="1"/>
</dbReference>
<organism evidence="6 7">
    <name type="scientific">Panagrolaimus davidi</name>
    <dbReference type="NCBI Taxonomy" id="227884"/>
    <lineage>
        <taxon>Eukaryota</taxon>
        <taxon>Metazoa</taxon>
        <taxon>Ecdysozoa</taxon>
        <taxon>Nematoda</taxon>
        <taxon>Chromadorea</taxon>
        <taxon>Rhabditida</taxon>
        <taxon>Tylenchina</taxon>
        <taxon>Panagrolaimomorpha</taxon>
        <taxon>Panagrolaimoidea</taxon>
        <taxon>Panagrolaimidae</taxon>
        <taxon>Panagrolaimus</taxon>
    </lineage>
</organism>
<keyword evidence="4" id="KW-0732">Signal</keyword>
<evidence type="ECO:0000313" key="6">
    <source>
        <dbReference type="Proteomes" id="UP000887578"/>
    </source>
</evidence>
<evidence type="ECO:0000256" key="3">
    <source>
        <dbReference type="PROSITE-ProRule" id="PRU00059"/>
    </source>
</evidence>
<dbReference type="AlphaFoldDB" id="A0A914P8B1"/>
<feature type="domain" description="CUB" evidence="5">
    <location>
        <begin position="41"/>
        <end position="154"/>
    </location>
</feature>
<dbReference type="Proteomes" id="UP000887578">
    <property type="component" value="Unplaced"/>
</dbReference>
<dbReference type="Pfam" id="PF00431">
    <property type="entry name" value="CUB"/>
    <property type="match status" value="1"/>
</dbReference>
<dbReference type="InterPro" id="IPR000859">
    <property type="entry name" value="CUB_dom"/>
</dbReference>
<reference evidence="7" key="1">
    <citation type="submission" date="2022-11" db="UniProtKB">
        <authorList>
            <consortium name="WormBaseParasite"/>
        </authorList>
    </citation>
    <scope>IDENTIFICATION</scope>
</reference>
<dbReference type="InterPro" id="IPR035914">
    <property type="entry name" value="Sperma_CUB_dom_sf"/>
</dbReference>
<dbReference type="CDD" id="cd00041">
    <property type="entry name" value="CUB"/>
    <property type="match status" value="1"/>
</dbReference>
<evidence type="ECO:0000256" key="1">
    <source>
        <dbReference type="ARBA" id="ARBA00022737"/>
    </source>
</evidence>
<dbReference type="PROSITE" id="PS01180">
    <property type="entry name" value="CUB"/>
    <property type="match status" value="1"/>
</dbReference>
<keyword evidence="1" id="KW-0677">Repeat</keyword>
<comment type="caution">
    <text evidence="3">Lacks conserved residue(s) required for the propagation of feature annotation.</text>
</comment>
<evidence type="ECO:0000259" key="5">
    <source>
        <dbReference type="PROSITE" id="PS01180"/>
    </source>
</evidence>
<feature type="signal peptide" evidence="4">
    <location>
        <begin position="1"/>
        <end position="20"/>
    </location>
</feature>
<dbReference type="SMART" id="SM00042">
    <property type="entry name" value="CUB"/>
    <property type="match status" value="1"/>
</dbReference>